<evidence type="ECO:0000313" key="3">
    <source>
        <dbReference type="Proteomes" id="UP000251123"/>
    </source>
</evidence>
<evidence type="ECO:0000313" key="4">
    <source>
        <dbReference type="Proteomes" id="UP000254387"/>
    </source>
</evidence>
<proteinExistence type="predicted"/>
<reference evidence="3 4" key="1">
    <citation type="submission" date="2018-06" db="EMBL/GenBank/DDBJ databases">
        <authorList>
            <consortium name="Pathogen Informatics"/>
            <person name="Doyle S."/>
        </authorList>
    </citation>
    <scope>NUCLEOTIDE SEQUENCE [LARGE SCALE GENOMIC DNA]</scope>
    <source>
        <strain evidence="2 4">NCTC5053</strain>
        <strain evidence="1 3">NCTC9601</strain>
    </source>
</reference>
<sequence>MASETNCIKSDKGNCKVPLIVLFGTSTNSINNTFCAPPNLFDRTISYNQRYS</sequence>
<dbReference type="EMBL" id="UASN01000019">
    <property type="protein sequence ID" value="SPX55220.1"/>
    <property type="molecule type" value="Genomic_DNA"/>
</dbReference>
<dbReference type="AlphaFoldDB" id="A0A2X1SF02"/>
<dbReference type="Proteomes" id="UP000251123">
    <property type="component" value="Unassembled WGS sequence"/>
</dbReference>
<evidence type="ECO:0000313" key="1">
    <source>
        <dbReference type="EMBL" id="SPX55220.1"/>
    </source>
</evidence>
<gene>
    <name evidence="2" type="ORF">NCTC5053_00040</name>
    <name evidence="1" type="ORF">NCTC9601_02394</name>
</gene>
<dbReference type="Proteomes" id="UP000254387">
    <property type="component" value="Unassembled WGS sequence"/>
</dbReference>
<protein>
    <submittedName>
        <fullName evidence="1">Uncharacterized protein</fullName>
    </submittedName>
</protein>
<evidence type="ECO:0000313" key="2">
    <source>
        <dbReference type="EMBL" id="STU72843.1"/>
    </source>
</evidence>
<organism evidence="1 3">
    <name type="scientific">Klebsiella pneumoniae</name>
    <dbReference type="NCBI Taxonomy" id="573"/>
    <lineage>
        <taxon>Bacteria</taxon>
        <taxon>Pseudomonadati</taxon>
        <taxon>Pseudomonadota</taxon>
        <taxon>Gammaproteobacteria</taxon>
        <taxon>Enterobacterales</taxon>
        <taxon>Enterobacteriaceae</taxon>
        <taxon>Klebsiella/Raoultella group</taxon>
        <taxon>Klebsiella</taxon>
        <taxon>Klebsiella pneumoniae complex</taxon>
    </lineage>
</organism>
<dbReference type="EMBL" id="UGMN01000001">
    <property type="protein sequence ID" value="STU72843.1"/>
    <property type="molecule type" value="Genomic_DNA"/>
</dbReference>
<accession>A0A2X1SF02</accession>
<name>A0A2X1SF02_KLEPN</name>